<dbReference type="Proteomes" id="UP000807353">
    <property type="component" value="Unassembled WGS sequence"/>
</dbReference>
<reference evidence="2" key="1">
    <citation type="submission" date="2020-11" db="EMBL/GenBank/DDBJ databases">
        <authorList>
            <consortium name="DOE Joint Genome Institute"/>
            <person name="Ahrendt S."/>
            <person name="Riley R."/>
            <person name="Andreopoulos W."/>
            <person name="Labutti K."/>
            <person name="Pangilinan J."/>
            <person name="Ruiz-Duenas F.J."/>
            <person name="Barrasa J.M."/>
            <person name="Sanchez-Garcia M."/>
            <person name="Camarero S."/>
            <person name="Miyauchi S."/>
            <person name="Serrano A."/>
            <person name="Linde D."/>
            <person name="Babiker R."/>
            <person name="Drula E."/>
            <person name="Ayuso-Fernandez I."/>
            <person name="Pacheco R."/>
            <person name="Padilla G."/>
            <person name="Ferreira P."/>
            <person name="Barriuso J."/>
            <person name="Kellner H."/>
            <person name="Castanera R."/>
            <person name="Alfaro M."/>
            <person name="Ramirez L."/>
            <person name="Pisabarro A.G."/>
            <person name="Kuo A."/>
            <person name="Tritt A."/>
            <person name="Lipzen A."/>
            <person name="He G."/>
            <person name="Yan M."/>
            <person name="Ng V."/>
            <person name="Cullen D."/>
            <person name="Martin F."/>
            <person name="Rosso M.-N."/>
            <person name="Henrissat B."/>
            <person name="Hibbett D."/>
            <person name="Martinez A.T."/>
            <person name="Grigoriev I.V."/>
        </authorList>
    </citation>
    <scope>NUCLEOTIDE SEQUENCE</scope>
    <source>
        <strain evidence="2">CBS 247.69</strain>
    </source>
</reference>
<protein>
    <submittedName>
        <fullName evidence="2">Uncharacterized protein</fullName>
    </submittedName>
</protein>
<dbReference type="AlphaFoldDB" id="A0A9P6CJ52"/>
<comment type="caution">
    <text evidence="2">The sequence shown here is derived from an EMBL/GenBank/DDBJ whole genome shotgun (WGS) entry which is preliminary data.</text>
</comment>
<feature type="transmembrane region" description="Helical" evidence="1">
    <location>
        <begin position="7"/>
        <end position="25"/>
    </location>
</feature>
<sequence>MFGGAQLVMCGIATFPLSSYILIGAGDVSFGGTPANYMRGARISIFPIFPVYLIHSL</sequence>
<evidence type="ECO:0000313" key="3">
    <source>
        <dbReference type="Proteomes" id="UP000807353"/>
    </source>
</evidence>
<name>A0A9P6CJ52_9AGAR</name>
<accession>A0A9P6CJ52</accession>
<proteinExistence type="predicted"/>
<dbReference type="EMBL" id="MU150258">
    <property type="protein sequence ID" value="KAF9463975.1"/>
    <property type="molecule type" value="Genomic_DNA"/>
</dbReference>
<keyword evidence="1" id="KW-0812">Transmembrane</keyword>
<keyword evidence="1" id="KW-0472">Membrane</keyword>
<gene>
    <name evidence="2" type="ORF">BDZ94DRAFT_1257910</name>
</gene>
<evidence type="ECO:0000313" key="2">
    <source>
        <dbReference type="EMBL" id="KAF9463975.1"/>
    </source>
</evidence>
<organism evidence="2 3">
    <name type="scientific">Collybia nuda</name>
    <dbReference type="NCBI Taxonomy" id="64659"/>
    <lineage>
        <taxon>Eukaryota</taxon>
        <taxon>Fungi</taxon>
        <taxon>Dikarya</taxon>
        <taxon>Basidiomycota</taxon>
        <taxon>Agaricomycotina</taxon>
        <taxon>Agaricomycetes</taxon>
        <taxon>Agaricomycetidae</taxon>
        <taxon>Agaricales</taxon>
        <taxon>Tricholomatineae</taxon>
        <taxon>Clitocybaceae</taxon>
        <taxon>Collybia</taxon>
    </lineage>
</organism>
<keyword evidence="3" id="KW-1185">Reference proteome</keyword>
<evidence type="ECO:0000256" key="1">
    <source>
        <dbReference type="SAM" id="Phobius"/>
    </source>
</evidence>
<keyword evidence="1" id="KW-1133">Transmembrane helix</keyword>